<dbReference type="Proteomes" id="UP001458880">
    <property type="component" value="Unassembled WGS sequence"/>
</dbReference>
<dbReference type="SUPFAM" id="SSF49265">
    <property type="entry name" value="Fibronectin type III"/>
    <property type="match status" value="1"/>
</dbReference>
<proteinExistence type="predicted"/>
<gene>
    <name evidence="1" type="ORF">QE152_g25191</name>
</gene>
<accession>A0AAW1K2G4</accession>
<comment type="caution">
    <text evidence="1">The sequence shown here is derived from an EMBL/GenBank/DDBJ whole genome shotgun (WGS) entry which is preliminary data.</text>
</comment>
<evidence type="ECO:0000313" key="1">
    <source>
        <dbReference type="EMBL" id="KAK9711926.1"/>
    </source>
</evidence>
<protein>
    <recommendedName>
        <fullName evidence="3">Fibronectin type-III domain-containing protein</fullName>
    </recommendedName>
</protein>
<name>A0AAW1K2G4_POPJA</name>
<dbReference type="EMBL" id="JASPKY010000270">
    <property type="protein sequence ID" value="KAK9711926.1"/>
    <property type="molecule type" value="Genomic_DNA"/>
</dbReference>
<organism evidence="1 2">
    <name type="scientific">Popillia japonica</name>
    <name type="common">Japanese beetle</name>
    <dbReference type="NCBI Taxonomy" id="7064"/>
    <lineage>
        <taxon>Eukaryota</taxon>
        <taxon>Metazoa</taxon>
        <taxon>Ecdysozoa</taxon>
        <taxon>Arthropoda</taxon>
        <taxon>Hexapoda</taxon>
        <taxon>Insecta</taxon>
        <taxon>Pterygota</taxon>
        <taxon>Neoptera</taxon>
        <taxon>Endopterygota</taxon>
        <taxon>Coleoptera</taxon>
        <taxon>Polyphaga</taxon>
        <taxon>Scarabaeiformia</taxon>
        <taxon>Scarabaeidae</taxon>
        <taxon>Rutelinae</taxon>
        <taxon>Popillia</taxon>
    </lineage>
</organism>
<reference evidence="1 2" key="1">
    <citation type="journal article" date="2024" name="BMC Genomics">
        <title>De novo assembly and annotation of Popillia japonica's genome with initial clues to its potential as an invasive pest.</title>
        <authorList>
            <person name="Cucini C."/>
            <person name="Boschi S."/>
            <person name="Funari R."/>
            <person name="Cardaioli E."/>
            <person name="Iannotti N."/>
            <person name="Marturano G."/>
            <person name="Paoli F."/>
            <person name="Bruttini M."/>
            <person name="Carapelli A."/>
            <person name="Frati F."/>
            <person name="Nardi F."/>
        </authorList>
    </citation>
    <scope>NUCLEOTIDE SEQUENCE [LARGE SCALE GENOMIC DNA]</scope>
    <source>
        <strain evidence="1">DMR45628</strain>
    </source>
</reference>
<keyword evidence="2" id="KW-1185">Reference proteome</keyword>
<dbReference type="InterPro" id="IPR036116">
    <property type="entry name" value="FN3_sf"/>
</dbReference>
<evidence type="ECO:0008006" key="3">
    <source>
        <dbReference type="Google" id="ProtNLM"/>
    </source>
</evidence>
<evidence type="ECO:0000313" key="2">
    <source>
        <dbReference type="Proteomes" id="UP001458880"/>
    </source>
</evidence>
<sequence length="601" mass="68505">MTGKLECNIRNTDCDELEITIDIRVNSVEVTWTLIDCAFIYIVTHFVNGVQRSSIYVPHPIYFTDVARVTCSRNRIVIEINQPTGIDEPTPPTKNFVVGLEGSSAVENLKFIEESGRFEWNAPDNSEGCELQYRINYRNEIATNEIITDDLFYKFPLYFCSSNEIIVTTIIGIEDVDGESVSSIYPISTPDLKEVQDLRFDEDLSRFQWNPPDKSQICGLEYEIEFQNQADSIEAITSEEFYNIFVHPCSSNTISVITLVGFDNSQSQAVIYTHDGPVTRQLPIHIKTNPQENSAQVTWNIPHESFNFCQVDELRYEVVHLGTGDQTIFSNDFEEGTDVDFLFTSLEVDQEYQYRLCYVFSTLDIICSTYITFITHPLAKPIITAEINADENIEISWDQTYYSSFVTGHTLIIEPMEPNHFVPSQCYFDKTQIEIRFGPDATSYIFENFIASFKYRIQVITHFDELGMTTSDEDIFATNEATPGQLNVHSSYQFGYTLSYDASLLIKLNLPCDINGKLQQFAYKVTSVSDPDFVSMCNDIVVASGIITVEGDVQETYDVPVISRIFPFFKYTIEVTTYLENHIGVTLKNLGDPPQAYTPPY</sequence>
<dbReference type="AlphaFoldDB" id="A0AAW1K2G4"/>